<evidence type="ECO:0000313" key="1">
    <source>
        <dbReference type="EMBL" id="OFW32285.1"/>
    </source>
</evidence>
<accession>A0A1F2UMR5</accession>
<dbReference type="Proteomes" id="UP000178086">
    <property type="component" value="Unassembled WGS sequence"/>
</dbReference>
<evidence type="ECO:0000313" key="2">
    <source>
        <dbReference type="Proteomes" id="UP000178086"/>
    </source>
</evidence>
<comment type="caution">
    <text evidence="1">The sequence shown here is derived from an EMBL/GenBank/DDBJ whole genome shotgun (WGS) entry which is preliminary data.</text>
</comment>
<dbReference type="EMBL" id="MELI01000101">
    <property type="protein sequence ID" value="OFW32285.1"/>
    <property type="molecule type" value="Genomic_DNA"/>
</dbReference>
<dbReference type="AlphaFoldDB" id="A0A1F2UMR5"/>
<organism evidence="1 2">
    <name type="scientific">Candidatus Aquicultor primus</name>
    <dbReference type="NCBI Taxonomy" id="1797195"/>
    <lineage>
        <taxon>Bacteria</taxon>
        <taxon>Bacillati</taxon>
        <taxon>Actinomycetota</taxon>
        <taxon>Candidatus Aquicultoria</taxon>
        <taxon>Candidatus Aquicultorales</taxon>
        <taxon>Candidatus Aquicultoraceae</taxon>
        <taxon>Candidatus Aquicultor</taxon>
    </lineage>
</organism>
<sequence>MKRIVGAVIVICLLITGANLLYAKRMRSVATDDSKVVARNDNKVDSMMRYSSYPHYTLENLVNGAEIIVKGTVVSVSSPRWNNTDNHTPETITGSDTIYKDTIFRVDKVYKGAAPKEGTVAIRSFGGETEDYAIIDDAELKLSEGAEAIVFLALDDYIYNKEKAQDHYVLTGALQSVYEISGDEVSNVHERMKLINFEQKVKHYLSNPKPVEGLSNKP</sequence>
<reference evidence="1 2" key="1">
    <citation type="journal article" date="2016" name="Nat. Commun.">
        <title>Thousands of microbial genomes shed light on interconnected biogeochemical processes in an aquifer system.</title>
        <authorList>
            <person name="Anantharaman K."/>
            <person name="Brown C.T."/>
            <person name="Hug L.A."/>
            <person name="Sharon I."/>
            <person name="Castelle C.J."/>
            <person name="Probst A.J."/>
            <person name="Thomas B.C."/>
            <person name="Singh A."/>
            <person name="Wilkins M.J."/>
            <person name="Karaoz U."/>
            <person name="Brodie E.L."/>
            <person name="Williams K.H."/>
            <person name="Hubbard S.S."/>
            <person name="Banfield J.F."/>
        </authorList>
    </citation>
    <scope>NUCLEOTIDE SEQUENCE [LARGE SCALE GENOMIC DNA]</scope>
</reference>
<protein>
    <submittedName>
        <fullName evidence="1">Uncharacterized protein</fullName>
    </submittedName>
</protein>
<name>A0A1F2UMR5_9ACTN</name>
<gene>
    <name evidence="1" type="ORF">A2074_05200</name>
</gene>
<proteinExistence type="predicted"/>